<name>A0AA45C863_9BACT</name>
<dbReference type="Pfam" id="PF02653">
    <property type="entry name" value="BPD_transp_2"/>
    <property type="match status" value="1"/>
</dbReference>
<evidence type="ECO:0000313" key="7">
    <source>
        <dbReference type="EMBL" id="PWJ95748.1"/>
    </source>
</evidence>
<keyword evidence="3 6" id="KW-0812">Transmembrane</keyword>
<dbReference type="GO" id="GO:0022857">
    <property type="term" value="F:transmembrane transporter activity"/>
    <property type="evidence" value="ECO:0007669"/>
    <property type="project" value="InterPro"/>
</dbReference>
<dbReference type="InterPro" id="IPR001851">
    <property type="entry name" value="ABC_transp_permease"/>
</dbReference>
<dbReference type="RefSeq" id="WP_109604271.1">
    <property type="nucleotide sequence ID" value="NZ_QGGI01000004.1"/>
</dbReference>
<feature type="transmembrane region" description="Helical" evidence="6">
    <location>
        <begin position="91"/>
        <end position="118"/>
    </location>
</feature>
<evidence type="ECO:0000256" key="4">
    <source>
        <dbReference type="ARBA" id="ARBA00022989"/>
    </source>
</evidence>
<proteinExistence type="predicted"/>
<keyword evidence="5 6" id="KW-0472">Membrane</keyword>
<dbReference type="AlphaFoldDB" id="A0AA45C863"/>
<feature type="transmembrane region" description="Helical" evidence="6">
    <location>
        <begin position="275"/>
        <end position="291"/>
    </location>
</feature>
<gene>
    <name evidence="7" type="ORF">C7380_104167</name>
</gene>
<evidence type="ECO:0000313" key="8">
    <source>
        <dbReference type="Proteomes" id="UP000245921"/>
    </source>
</evidence>
<reference evidence="7 8" key="1">
    <citation type="submission" date="2018-05" db="EMBL/GenBank/DDBJ databases">
        <title>Genomic Encyclopedia of Type Strains, Phase IV (KMG-IV): sequencing the most valuable type-strain genomes for metagenomic binning, comparative biology and taxonomic classification.</title>
        <authorList>
            <person name="Goeker M."/>
        </authorList>
    </citation>
    <scope>NUCLEOTIDE SEQUENCE [LARGE SCALE GENOMIC DNA]</scope>
    <source>
        <strain evidence="7 8">DSM 24906</strain>
    </source>
</reference>
<dbReference type="EMBL" id="QGGI01000004">
    <property type="protein sequence ID" value="PWJ95748.1"/>
    <property type="molecule type" value="Genomic_DNA"/>
</dbReference>
<feature type="transmembrane region" description="Helical" evidence="6">
    <location>
        <begin position="328"/>
        <end position="347"/>
    </location>
</feature>
<dbReference type="PANTHER" id="PTHR32196">
    <property type="entry name" value="ABC TRANSPORTER PERMEASE PROTEIN YPHD-RELATED-RELATED"/>
    <property type="match status" value="1"/>
</dbReference>
<keyword evidence="4 6" id="KW-1133">Transmembrane helix</keyword>
<accession>A0AA45C863</accession>
<dbReference type="GO" id="GO:0005886">
    <property type="term" value="C:plasma membrane"/>
    <property type="evidence" value="ECO:0007669"/>
    <property type="project" value="UniProtKB-SubCell"/>
</dbReference>
<evidence type="ECO:0000256" key="1">
    <source>
        <dbReference type="ARBA" id="ARBA00004651"/>
    </source>
</evidence>
<dbReference type="CDD" id="cd06574">
    <property type="entry name" value="TM_PBP1_branched-chain-AA_like"/>
    <property type="match status" value="1"/>
</dbReference>
<feature type="transmembrane region" description="Helical" evidence="6">
    <location>
        <begin position="242"/>
        <end position="263"/>
    </location>
</feature>
<feature type="transmembrane region" description="Helical" evidence="6">
    <location>
        <begin position="298"/>
        <end position="316"/>
    </location>
</feature>
<sequence>MDNKKDKLSHFFISNAVPIIFIILSAISIPISGFSPEYLIQEMIIRLSRNSFLVLSLLIPVIAGMGLNFGIVLGAMAGQIGLIFITDWGIVGISGLFLAMIISTPIAILLGILGGIILNRAKGRETVTSYILGFFINGVYQIIVLYGMGNIIPITNKNILLPRGYGIRNAIDLNGIRRVLDDLIPLNIGNIRIPIMTFVVIAILCIIIVWFRKTKLGQDMKAVGQDMEVARSSGIAVERTRILSIIISTVFAAFGQILFLQNIGTMNTYNSHEQIGMFSIAALLIGGASVIKATIPNAFLGIILFHMMFVVSPRAGKELIGSAMLGEFFRVFISYGIIAISLALHAWRRQKDKERARFEFRGDTSPSDNN</sequence>
<dbReference type="Proteomes" id="UP000245921">
    <property type="component" value="Unassembled WGS sequence"/>
</dbReference>
<comment type="caution">
    <text evidence="7">The sequence shown here is derived from an EMBL/GenBank/DDBJ whole genome shotgun (WGS) entry which is preliminary data.</text>
</comment>
<feature type="transmembrane region" description="Helical" evidence="6">
    <location>
        <begin position="191"/>
        <end position="211"/>
    </location>
</feature>
<feature type="transmembrane region" description="Helical" evidence="6">
    <location>
        <begin position="130"/>
        <end position="152"/>
    </location>
</feature>
<dbReference type="PANTHER" id="PTHR32196:SF15">
    <property type="entry name" value="SUGAR ABC TRANSPORTER PERMEASE PROTEIN"/>
    <property type="match status" value="1"/>
</dbReference>
<evidence type="ECO:0000256" key="5">
    <source>
        <dbReference type="ARBA" id="ARBA00023136"/>
    </source>
</evidence>
<feature type="transmembrane region" description="Helical" evidence="6">
    <location>
        <begin position="52"/>
        <end position="85"/>
    </location>
</feature>
<evidence type="ECO:0000256" key="2">
    <source>
        <dbReference type="ARBA" id="ARBA00022475"/>
    </source>
</evidence>
<feature type="transmembrane region" description="Helical" evidence="6">
    <location>
        <begin position="12"/>
        <end position="31"/>
    </location>
</feature>
<comment type="subcellular location">
    <subcellularLocation>
        <location evidence="1">Cell membrane</location>
        <topology evidence="1">Multi-pass membrane protein</topology>
    </subcellularLocation>
</comment>
<evidence type="ECO:0000256" key="6">
    <source>
        <dbReference type="SAM" id="Phobius"/>
    </source>
</evidence>
<evidence type="ECO:0000256" key="3">
    <source>
        <dbReference type="ARBA" id="ARBA00022692"/>
    </source>
</evidence>
<keyword evidence="8" id="KW-1185">Reference proteome</keyword>
<keyword evidence="2" id="KW-1003">Cell membrane</keyword>
<organism evidence="7 8">
    <name type="scientific">Oceanotoga teriensis</name>
    <dbReference type="NCBI Taxonomy" id="515440"/>
    <lineage>
        <taxon>Bacteria</taxon>
        <taxon>Thermotogati</taxon>
        <taxon>Thermotogota</taxon>
        <taxon>Thermotogae</taxon>
        <taxon>Petrotogales</taxon>
        <taxon>Petrotogaceae</taxon>
        <taxon>Oceanotoga</taxon>
    </lineage>
</organism>
<protein>
    <submittedName>
        <fullName evidence="7">Monosaccharide ABC transporter membrane protein (CUT2 family)</fullName>
    </submittedName>
</protein>